<feature type="region of interest" description="Disordered" evidence="1">
    <location>
        <begin position="810"/>
        <end position="868"/>
    </location>
</feature>
<dbReference type="GeneID" id="100497956"/>
<feature type="compositionally biased region" description="Basic and acidic residues" evidence="1">
    <location>
        <begin position="88"/>
        <end position="103"/>
    </location>
</feature>
<dbReference type="KEGG" id="xtr:100497956"/>
<name>A0A6I8RQ10_XENTR</name>
<feature type="region of interest" description="Disordered" evidence="1">
    <location>
        <begin position="1"/>
        <end position="27"/>
    </location>
</feature>
<evidence type="ECO:0000313" key="6">
    <source>
        <dbReference type="Xenbase" id="XB-GENE-5819664"/>
    </source>
</evidence>
<dbReference type="Proteomes" id="UP000008143">
    <property type="component" value="Chromosome 9"/>
</dbReference>
<gene>
    <name evidence="3 6" type="primary">katnip</name>
    <name evidence="5" type="synonym">kiaa0556</name>
</gene>
<dbReference type="PANTHER" id="PTHR21534:SF0">
    <property type="entry name" value="KATANIN-INTERACTING PROTEIN"/>
    <property type="match status" value="1"/>
</dbReference>
<reference evidence="3" key="2">
    <citation type="submission" date="2020-05" db="UniProtKB">
        <authorList>
            <consortium name="Ensembl"/>
        </authorList>
    </citation>
    <scope>IDENTIFICATION</scope>
</reference>
<feature type="compositionally biased region" description="Basic and acidic residues" evidence="1">
    <location>
        <begin position="10"/>
        <end position="27"/>
    </location>
</feature>
<feature type="compositionally biased region" description="Basic and acidic residues" evidence="1">
    <location>
        <begin position="1150"/>
        <end position="1159"/>
    </location>
</feature>
<feature type="region of interest" description="Disordered" evidence="1">
    <location>
        <begin position="85"/>
        <end position="117"/>
    </location>
</feature>
<dbReference type="InterPro" id="IPR027859">
    <property type="entry name" value="KATNIP_dom"/>
</dbReference>
<feature type="domain" description="KATNIP" evidence="2">
    <location>
        <begin position="978"/>
        <end position="1148"/>
    </location>
</feature>
<dbReference type="OMA" id="IFCYDES"/>
<reference evidence="3" key="1">
    <citation type="journal article" date="2010" name="Science">
        <title>The genome of the Western clawed frog Xenopus tropicalis.</title>
        <authorList>
            <person name="Hellsten U."/>
            <person name="Harland R.M."/>
            <person name="Gilchrist M.J."/>
            <person name="Hendrix D."/>
            <person name="Jurka J."/>
            <person name="Kapitonov V."/>
            <person name="Ovcharenko I."/>
            <person name="Putnam N.H."/>
            <person name="Shu S."/>
            <person name="Taher L."/>
            <person name="Blitz I.L."/>
            <person name="Blumberg B."/>
            <person name="Dichmann D.S."/>
            <person name="Dubchak I."/>
            <person name="Amaya E."/>
            <person name="Detter J.C."/>
            <person name="Fletcher R."/>
            <person name="Gerhard D.S."/>
            <person name="Goodstein D."/>
            <person name="Graves T."/>
            <person name="Grigoriev I.V."/>
            <person name="Grimwood J."/>
            <person name="Kawashima T."/>
            <person name="Lindquist E."/>
            <person name="Lucas S.M."/>
            <person name="Mead P.E."/>
            <person name="Mitros T."/>
            <person name="Ogino H."/>
            <person name="Ohta Y."/>
            <person name="Poliakov A.V."/>
            <person name="Pollet N."/>
            <person name="Robert J."/>
            <person name="Salamov A."/>
            <person name="Sater A.K."/>
            <person name="Schmutz J."/>
            <person name="Terry A."/>
            <person name="Vize P.D."/>
            <person name="Warren W.C."/>
            <person name="Wells D."/>
            <person name="Wills A."/>
            <person name="Wilson R.K."/>
            <person name="Zimmerman L.B."/>
            <person name="Zorn A.M."/>
            <person name="Grainger R."/>
            <person name="Grammer T."/>
            <person name="Khokha M.K."/>
            <person name="Richardson P.M."/>
            <person name="Rokhsar D.S."/>
        </authorList>
    </citation>
    <scope>NUCLEOTIDE SEQUENCE [LARGE SCALE GENOMIC DNA]</scope>
    <source>
        <strain evidence="3">Nigerian</strain>
    </source>
</reference>
<dbReference type="RefSeq" id="XP_002938330.1">
    <property type="nucleotide sequence ID" value="XM_002938284.5"/>
</dbReference>
<evidence type="ECO:0000313" key="5">
    <source>
        <dbReference type="RefSeq" id="XP_002938330.1"/>
    </source>
</evidence>
<accession>A0A6I8RQ10</accession>
<feature type="domain" description="KATNIP" evidence="2">
    <location>
        <begin position="442"/>
        <end position="591"/>
    </location>
</feature>
<organism evidence="3">
    <name type="scientific">Xenopus tropicalis</name>
    <name type="common">Western clawed frog</name>
    <name type="synonym">Silurana tropicalis</name>
    <dbReference type="NCBI Taxonomy" id="8364"/>
    <lineage>
        <taxon>Eukaryota</taxon>
        <taxon>Metazoa</taxon>
        <taxon>Chordata</taxon>
        <taxon>Craniata</taxon>
        <taxon>Vertebrata</taxon>
        <taxon>Euteleostomi</taxon>
        <taxon>Amphibia</taxon>
        <taxon>Batrachia</taxon>
        <taxon>Anura</taxon>
        <taxon>Pipoidea</taxon>
        <taxon>Pipidae</taxon>
        <taxon>Xenopodinae</taxon>
        <taxon>Xenopus</taxon>
        <taxon>Silurana</taxon>
    </lineage>
</organism>
<sequence length="1613" mass="182240">MYGKSLGSSRKNDSKSKIRQEKESNVRVDFDEKHDEYLIYLQQRNRALNNSKAKDAMQIKQQHLEEGFSLYLNGANADFRKQQSTQDLAKESSKSSKITDDGCSHLPGRRSQTAPGKIQRKAWVQNSIQIKSESGSRVYIGLNPKYSEDFESDDDINDDQASDQYKYFTDSEKKVLQGTMKKRLVLDASDVKALRESLEMSLCLQQDARDSLDDDDDDDADFVEEELIKSESPALDVPSKSLQDNESRHQAFGHQKLLPGDFVVLEFNTFDKKDGRVLSAKRKESAEFYIPTKPVMVKNKTPRVKSSCFCTKDSSFLRPGSRQERLLPTAKKSISENKDSQPSVSTVIDAINNENEAITRAVTAGEIEKMTSGSSDDNEGVVSKAIEKINLMKISQQKKLLKVLQDIDNDSSSYSNLEGELLKWDSVYVEPAVKDAIYVTVEILSNWGNQYFIGITEIQFFDLKNEEIYVSPHDVDIRNMDVPGDPTCLVNGKTLTTKEHFMWTCPFHPPVQLYFIIRNATKSADFDISKLKIWNYNKALSDLNIGAKHVKIYKDETLVFDGPLDKGSGNQEFDYSNTIDLQTGQIKSSSFLPVYANSNGNHSFGVSNNIELKPKCGGLVDTSHQLSSILIEGPNQAKTGEQKELHFENSISKDLTTLHDIALGISFQQLPLTSSLINCQEDIVQDEIWSKINYSKEDLCNINQSKDLSTVTAKQQMVSATIAASNDPPLCPQHNDELTIKEQLQRITGRKVCESLNRFPPWLSSSNFQQESYDEATKNNCNASSGNFTNKRSDHNINQFLEDYVTSYKRDSNKNSKNGNQNKMLCSSSKMENEDDLENFSNQNSCNPDRPVSGRRKTVHMQDKSERTSFHKTINQVNTENIRPRWQNDQENNLMESWTSLIQFNKSHRGRISNLEFEGDIFDEFLQQQKAGKHYDATKNGSSLARPKGATEINLEFEKEEGSNFEIPVLPYGQHLCIKIVTTWGDRHYIGLNGIEIFASTGKPVEISRIRADPPDINILPAYGKDPRVVTNLIDGINRTQDDMHLWLAPFTPGKLHFLNLDFADPCRVAMIRIWNYNKSRIHSFRGVKQVEILLDNELIFKGEIAKASGTLSGAAEQFGDTILFTTDDEILQAMSLFDETFSEELKATESSAEHEIDSLRPSTADSVEEERPFTQAGFSEKLQNNISDVFENNSHKLPGIYNGKCLQLNFTMTWGDPHYLGLTGMEIVGRDGKALPFTLAELSACPHDLSILPEYHNDTRTLDKLIDGVNITNEDSHMWLIPFTSGADHTITINFNKSEDIAGIRFWNYNKSPEDTYRGGKIVHLTLDGHTISPPEGFLIRKGPGNCHFDFAQEILFVDYIHEKQITDTQLRSHSKCMEFAAMDYEAPLMPCGFIFQLQLITSWGDPYYIGLNGLEMFSEHGEKINLTENNIAAFPESINVLDGVCGDVRTPDKLIDNVNDTCDGRHMWLSPILPGMVNRIYVVFDQPTTVSMIKMWNYAKTPHRGVKEFGLLVDDLLVYNGILNQVSHISHGILPTCDPVIPYHTILFANPEKFSEADRRTAICNQVEDQDVRMMNDNKIVVTSKKKQVADPALRPKTCLTERGSGKKTKF</sequence>
<dbReference type="CTD" id="23247"/>
<evidence type="ECO:0000313" key="3">
    <source>
        <dbReference type="Ensembl" id="ENSXETP00000082688"/>
    </source>
</evidence>
<evidence type="ECO:0000259" key="2">
    <source>
        <dbReference type="Pfam" id="PF14652"/>
    </source>
</evidence>
<evidence type="ECO:0000256" key="1">
    <source>
        <dbReference type="SAM" id="MobiDB-lite"/>
    </source>
</evidence>
<feature type="region of interest" description="Disordered" evidence="1">
    <location>
        <begin position="1150"/>
        <end position="1171"/>
    </location>
</feature>
<dbReference type="GeneTree" id="ENSGT00390000004566"/>
<dbReference type="AGR" id="Xenbase:XB-GENE-5819664"/>
<dbReference type="InterPro" id="IPR026704">
    <property type="entry name" value="KATNIP"/>
</dbReference>
<dbReference type="Pfam" id="PF14652">
    <property type="entry name" value="DUF4457"/>
    <property type="match status" value="3"/>
</dbReference>
<dbReference type="Xenbase" id="XB-GENE-5819664">
    <property type="gene designation" value="katnip"/>
</dbReference>
<dbReference type="Ensembl" id="ENSXETT00000071895">
    <property type="protein sequence ID" value="ENSXETP00000082688"/>
    <property type="gene ID" value="ENSXETG00000018333"/>
</dbReference>
<feature type="domain" description="KATNIP" evidence="2">
    <location>
        <begin position="1209"/>
        <end position="1528"/>
    </location>
</feature>
<evidence type="ECO:0000313" key="4">
    <source>
        <dbReference type="Proteomes" id="UP000008143"/>
    </source>
</evidence>
<keyword evidence="4" id="KW-1185">Reference proteome</keyword>
<dbReference type="PANTHER" id="PTHR21534">
    <property type="entry name" value="KATANIN-INTERACTING PROTEIN"/>
    <property type="match status" value="1"/>
</dbReference>
<protein>
    <submittedName>
        <fullName evidence="3">Katanin-interacting protein</fullName>
    </submittedName>
    <submittedName>
        <fullName evidence="5">Protein KIAA0556 homolog</fullName>
    </submittedName>
</protein>
<reference evidence="5" key="3">
    <citation type="submission" date="2025-04" db="UniProtKB">
        <authorList>
            <consortium name="RefSeq"/>
        </authorList>
    </citation>
    <scope>IDENTIFICATION</scope>
    <source>
        <strain evidence="5">Nigerian</strain>
        <tissue evidence="5">Liver and blood</tissue>
    </source>
</reference>
<proteinExistence type="predicted"/>
<dbReference type="Bgee" id="ENSXETG00000018333">
    <property type="expression patterns" value="Expressed in testis and 9 other cell types or tissues"/>
</dbReference>
<dbReference type="OrthoDB" id="304622at2759"/>